<dbReference type="Pfam" id="PF19036">
    <property type="entry name" value="Fuz_longin_1"/>
    <property type="match status" value="1"/>
</dbReference>
<feature type="domain" description="FUZ/MON1/HPS1 first Longin" evidence="3">
    <location>
        <begin position="84"/>
        <end position="205"/>
    </location>
</feature>
<dbReference type="Pfam" id="PF19038">
    <property type="entry name" value="Fuz_longin_3"/>
    <property type="match status" value="1"/>
</dbReference>
<dbReference type="PANTHER" id="PTHR13027">
    <property type="entry name" value="SAND PROTEIN-RELATED"/>
    <property type="match status" value="1"/>
</dbReference>
<dbReference type="InterPro" id="IPR004353">
    <property type="entry name" value="Mon1"/>
</dbReference>
<feature type="domain" description="FUZ/MON1/HPS1 third Longin" evidence="5">
    <location>
        <begin position="380"/>
        <end position="482"/>
    </location>
</feature>
<dbReference type="InterPro" id="IPR043970">
    <property type="entry name" value="FUZ/MON1/HPS1_longin_3"/>
</dbReference>
<protein>
    <recommendedName>
        <fullName evidence="2">Vacuolar fusion protein MON1 homolog</fullName>
    </recommendedName>
</protein>
<comment type="function">
    <text evidence="2">Plays an important role in membrane trafficking through the secretory apparatus.</text>
</comment>
<dbReference type="GO" id="GO:0032510">
    <property type="term" value="P:endosome to lysosome transport via multivesicular body sorting pathway"/>
    <property type="evidence" value="ECO:0007669"/>
    <property type="project" value="TreeGrafter"/>
</dbReference>
<accession>A0A9N9RLB7</accession>
<evidence type="ECO:0000313" key="6">
    <source>
        <dbReference type="EMBL" id="CAG9799037.1"/>
    </source>
</evidence>
<reference evidence="6" key="2">
    <citation type="submission" date="2022-10" db="EMBL/GenBank/DDBJ databases">
        <authorList>
            <consortium name="ENA_rothamsted_submissions"/>
            <consortium name="culmorum"/>
            <person name="King R."/>
        </authorList>
    </citation>
    <scope>NUCLEOTIDE SEQUENCE</scope>
</reference>
<evidence type="ECO:0000256" key="1">
    <source>
        <dbReference type="ARBA" id="ARBA00008968"/>
    </source>
</evidence>
<dbReference type="GO" id="GO:0035658">
    <property type="term" value="C:Mon1-Ccz1 complex"/>
    <property type="evidence" value="ECO:0007669"/>
    <property type="project" value="TreeGrafter"/>
</dbReference>
<dbReference type="Pfam" id="PF19037">
    <property type="entry name" value="Fuz_longin_2"/>
    <property type="match status" value="1"/>
</dbReference>
<dbReference type="AlphaFoldDB" id="A0A9N9RLB7"/>
<gene>
    <name evidence="6" type="ORF">CHIRRI_LOCUS2011</name>
</gene>
<dbReference type="InterPro" id="IPR043972">
    <property type="entry name" value="FUZ/MON1/HPS1_longin_1"/>
</dbReference>
<dbReference type="OrthoDB" id="272411at2759"/>
<sequence>MSDISNFSDEEDSRQDDCALVDALSEINFNEHNIDSIRQNKLEESQEQKHEIHSDPASSSSLNFVDVDEYDYLHDSEWINQKCHVFILSTAGKPIYNLHGDEEKLNTLFGLLQALVSVVQTDDDCIRSITAKNTKFVFLVKSPLILVGVNKSNRSEQQIYNQLMDVYNQIIFIVTLSHMKSVYEKRNNYDLRKLVAGSERWVDHLLRNEKRTRICNSSFVSLTHSVRILPMESSIRDSITSTIQSNCNKIKNLVFAVLLANNKLITLVRMKNYYMHTDDLRLIFNVIDCSESFKSAENWLPICLPKFDSNGALYAHISYISDDCEACLLLMTVDQESFPILSNAKKNITEKLRRGNYIEAINTGMKDKGIKLKSDIGVSEIRHFFYKNKKNTQLLCSEITAPYIDNLDQFEKLEAMYYDLHNRIHRTSRPLKLIYEMHQHEIQLAWVTANYELYATFEPLVDKKSVIIAQVNKLLKWIRKEEDKLFMTGTHIF</sequence>
<dbReference type="PRINTS" id="PR01546">
    <property type="entry name" value="YEAST73DUF"/>
</dbReference>
<name>A0A9N9RLB7_9DIPT</name>
<dbReference type="PANTHER" id="PTHR13027:SF7">
    <property type="entry name" value="VACUOLAR FUSION PROTEIN MON1 HOMOLOG"/>
    <property type="match status" value="1"/>
</dbReference>
<evidence type="ECO:0000259" key="4">
    <source>
        <dbReference type="Pfam" id="PF19037"/>
    </source>
</evidence>
<dbReference type="GO" id="GO:0006623">
    <property type="term" value="P:protein targeting to vacuole"/>
    <property type="evidence" value="ECO:0007669"/>
    <property type="project" value="UniProtKB-UniRule"/>
</dbReference>
<evidence type="ECO:0000259" key="3">
    <source>
        <dbReference type="Pfam" id="PF19036"/>
    </source>
</evidence>
<keyword evidence="7" id="KW-1185">Reference proteome</keyword>
<evidence type="ECO:0000259" key="5">
    <source>
        <dbReference type="Pfam" id="PF19038"/>
    </source>
</evidence>
<dbReference type="InterPro" id="IPR043971">
    <property type="entry name" value="FUZ/MON1/HPS1_longin_2"/>
</dbReference>
<reference evidence="6" key="1">
    <citation type="submission" date="2022-01" db="EMBL/GenBank/DDBJ databases">
        <authorList>
            <person name="King R."/>
        </authorList>
    </citation>
    <scope>NUCLEOTIDE SEQUENCE</scope>
</reference>
<evidence type="ECO:0000313" key="7">
    <source>
        <dbReference type="Proteomes" id="UP001153620"/>
    </source>
</evidence>
<evidence type="ECO:0000256" key="2">
    <source>
        <dbReference type="RuleBase" id="RU367048"/>
    </source>
</evidence>
<proteinExistence type="inferred from homology"/>
<dbReference type="EMBL" id="OU895877">
    <property type="protein sequence ID" value="CAG9799037.1"/>
    <property type="molecule type" value="Genomic_DNA"/>
</dbReference>
<dbReference type="Proteomes" id="UP001153620">
    <property type="component" value="Chromosome 1"/>
</dbReference>
<feature type="domain" description="FUZ/MON1/HPS1 second Longin" evidence="4">
    <location>
        <begin position="251"/>
        <end position="349"/>
    </location>
</feature>
<organism evidence="6 7">
    <name type="scientific">Chironomus riparius</name>
    <dbReference type="NCBI Taxonomy" id="315576"/>
    <lineage>
        <taxon>Eukaryota</taxon>
        <taxon>Metazoa</taxon>
        <taxon>Ecdysozoa</taxon>
        <taxon>Arthropoda</taxon>
        <taxon>Hexapoda</taxon>
        <taxon>Insecta</taxon>
        <taxon>Pterygota</taxon>
        <taxon>Neoptera</taxon>
        <taxon>Endopterygota</taxon>
        <taxon>Diptera</taxon>
        <taxon>Nematocera</taxon>
        <taxon>Chironomoidea</taxon>
        <taxon>Chironomidae</taxon>
        <taxon>Chironominae</taxon>
        <taxon>Chironomus</taxon>
    </lineage>
</organism>
<comment type="similarity">
    <text evidence="1 2">Belongs to the MON1/SAND family.</text>
</comment>